<dbReference type="HOGENOM" id="CLU_520523_0_0_0"/>
<dbReference type="AlphaFoldDB" id="Q1IIB2"/>
<dbReference type="STRING" id="204669.Acid345_4388"/>
<protein>
    <recommendedName>
        <fullName evidence="3">DUF4832 domain-containing protein</fullName>
    </recommendedName>
</protein>
<dbReference type="Proteomes" id="UP000002432">
    <property type="component" value="Chromosome"/>
</dbReference>
<dbReference type="EnsemblBacteria" id="ABF43388">
    <property type="protein sequence ID" value="ABF43388"/>
    <property type="gene ID" value="Acid345_4388"/>
</dbReference>
<reference evidence="1 2" key="1">
    <citation type="journal article" date="2009" name="Appl. Environ. Microbiol.">
        <title>Three genomes from the phylum Acidobacteria provide insight into the lifestyles of these microorganisms in soils.</title>
        <authorList>
            <person name="Ward N.L."/>
            <person name="Challacombe J.F."/>
            <person name="Janssen P.H."/>
            <person name="Henrissat B."/>
            <person name="Coutinho P.M."/>
            <person name="Wu M."/>
            <person name="Xie G."/>
            <person name="Haft D.H."/>
            <person name="Sait M."/>
            <person name="Badger J."/>
            <person name="Barabote R.D."/>
            <person name="Bradley B."/>
            <person name="Brettin T.S."/>
            <person name="Brinkac L.M."/>
            <person name="Bruce D."/>
            <person name="Creasy T."/>
            <person name="Daugherty S.C."/>
            <person name="Davidsen T.M."/>
            <person name="DeBoy R.T."/>
            <person name="Detter J.C."/>
            <person name="Dodson R.J."/>
            <person name="Durkin A.S."/>
            <person name="Ganapathy A."/>
            <person name="Gwinn-Giglio M."/>
            <person name="Han C.S."/>
            <person name="Khouri H."/>
            <person name="Kiss H."/>
            <person name="Kothari S.P."/>
            <person name="Madupu R."/>
            <person name="Nelson K.E."/>
            <person name="Nelson W.C."/>
            <person name="Paulsen I."/>
            <person name="Penn K."/>
            <person name="Ren Q."/>
            <person name="Rosovitz M.J."/>
            <person name="Selengut J.D."/>
            <person name="Shrivastava S."/>
            <person name="Sullivan S.A."/>
            <person name="Tapia R."/>
            <person name="Thompson L.S."/>
            <person name="Watkins K.L."/>
            <person name="Yang Q."/>
            <person name="Yu C."/>
            <person name="Zafar N."/>
            <person name="Zhou L."/>
            <person name="Kuske C.R."/>
        </authorList>
    </citation>
    <scope>NUCLEOTIDE SEQUENCE [LARGE SCALE GENOMIC DNA]</scope>
    <source>
        <strain evidence="1 2">Ellin345</strain>
    </source>
</reference>
<dbReference type="Gene3D" id="3.20.20.80">
    <property type="entry name" value="Glycosidases"/>
    <property type="match status" value="1"/>
</dbReference>
<gene>
    <name evidence="1" type="ordered locus">Acid345_4388</name>
</gene>
<evidence type="ECO:0008006" key="3">
    <source>
        <dbReference type="Google" id="ProtNLM"/>
    </source>
</evidence>
<dbReference type="RefSeq" id="WP_011525185.1">
    <property type="nucleotide sequence ID" value="NC_008009.1"/>
</dbReference>
<accession>Q1IIB2</accession>
<organism evidence="1 2">
    <name type="scientific">Koribacter versatilis (strain Ellin345)</name>
    <dbReference type="NCBI Taxonomy" id="204669"/>
    <lineage>
        <taxon>Bacteria</taxon>
        <taxon>Pseudomonadati</taxon>
        <taxon>Acidobacteriota</taxon>
        <taxon>Terriglobia</taxon>
        <taxon>Terriglobales</taxon>
        <taxon>Candidatus Korobacteraceae</taxon>
        <taxon>Candidatus Korobacter</taxon>
    </lineage>
</organism>
<dbReference type="EMBL" id="CP000360">
    <property type="protein sequence ID" value="ABF43388.1"/>
    <property type="molecule type" value="Genomic_DNA"/>
</dbReference>
<proteinExistence type="predicted"/>
<sequence length="523" mass="59363">MDRRRFLQSTAATGLTLGLLKATSQASVPEHNWDKYDWGAGPAVPDRLYQGPFPQYGPCAVVPESDVSMITSSSRDIVSNYGMGLMVYVSDDTGPINVPGQPQAQALEDLIKLPFAQKIYIRPNWREIQKQPGRLDFPEYWKETFDLARRYDKRIGFRIQLENPDSPEPGMPDFLINKVPYVKLKGEWKGSSGEQRYKKDNRVPRYDHPAYQAAFRELNELLAAEYNGHPQVEFMDTMMYGFWGEGHTWPYEGNPFPSALVAEQTWMQMLELQLQLWTKVPLATNTQPDFSNVGNADMLDRTVRTGNWLRTDTIFIENTQIEALSYRPPWTAAICEVGFTTGDPKELQIDQDGITYNEQIITHAADVGVNYLSLWNWHKLSAHNLLSYYEKYPAPIDEMARKIGYRIRPSFIWTFVRDGAHGLVVGLANDGIAPVPGVLRLTVLSEDGKVHFSGCVDAGYPKPIGIHQAMLQLPAGVDWKGLRLKAELEVKGVRYPVRWACRQVNPDGSLTLRHNYKPDQPLV</sequence>
<keyword evidence="2" id="KW-1185">Reference proteome</keyword>
<evidence type="ECO:0000313" key="2">
    <source>
        <dbReference type="Proteomes" id="UP000002432"/>
    </source>
</evidence>
<dbReference type="OrthoDB" id="9761426at2"/>
<name>Q1IIB2_KORVE</name>
<dbReference type="eggNOG" id="ENOG5033RT2">
    <property type="taxonomic scope" value="Bacteria"/>
</dbReference>
<dbReference type="KEGG" id="aba:Acid345_4388"/>
<evidence type="ECO:0000313" key="1">
    <source>
        <dbReference type="EMBL" id="ABF43388.1"/>
    </source>
</evidence>